<keyword evidence="4" id="KW-0808">Transferase</keyword>
<dbReference type="Gene3D" id="1.10.287.130">
    <property type="match status" value="1"/>
</dbReference>
<dbReference type="EMBL" id="DXCK01000114">
    <property type="protein sequence ID" value="HIZ02270.1"/>
    <property type="molecule type" value="Genomic_DNA"/>
</dbReference>
<organism evidence="10 11">
    <name type="scientific">Candidatus Bacteroides merdipullorum</name>
    <dbReference type="NCBI Taxonomy" id="2838474"/>
    <lineage>
        <taxon>Bacteria</taxon>
        <taxon>Pseudomonadati</taxon>
        <taxon>Bacteroidota</taxon>
        <taxon>Bacteroidia</taxon>
        <taxon>Bacteroidales</taxon>
        <taxon>Bacteroidaceae</taxon>
        <taxon>Bacteroides</taxon>
    </lineage>
</organism>
<dbReference type="AlphaFoldDB" id="A0A9D2CWH5"/>
<keyword evidence="6 10" id="KW-0418">Kinase</keyword>
<dbReference type="Proteomes" id="UP000824023">
    <property type="component" value="Unassembled WGS sequence"/>
</dbReference>
<evidence type="ECO:0000256" key="6">
    <source>
        <dbReference type="ARBA" id="ARBA00022777"/>
    </source>
</evidence>
<dbReference type="Gene3D" id="3.30.565.10">
    <property type="entry name" value="Histidine kinase-like ATPase, C-terminal domain"/>
    <property type="match status" value="1"/>
</dbReference>
<dbReference type="InterPro" id="IPR003661">
    <property type="entry name" value="HisK_dim/P_dom"/>
</dbReference>
<dbReference type="SMART" id="SM00388">
    <property type="entry name" value="HisKA"/>
    <property type="match status" value="1"/>
</dbReference>
<dbReference type="GO" id="GO:0005886">
    <property type="term" value="C:plasma membrane"/>
    <property type="evidence" value="ECO:0007669"/>
    <property type="project" value="TreeGrafter"/>
</dbReference>
<dbReference type="PROSITE" id="PS50109">
    <property type="entry name" value="HIS_KIN"/>
    <property type="match status" value="1"/>
</dbReference>
<accession>A0A9D2CWH5</accession>
<name>A0A9D2CWH5_9BACE</name>
<evidence type="ECO:0000313" key="10">
    <source>
        <dbReference type="EMBL" id="HIZ02270.1"/>
    </source>
</evidence>
<keyword evidence="3" id="KW-0597">Phosphoprotein</keyword>
<keyword evidence="8" id="KW-0472">Membrane</keyword>
<comment type="catalytic activity">
    <reaction evidence="1">
        <text>ATP + protein L-histidine = ADP + protein N-phospho-L-histidine.</text>
        <dbReference type="EC" id="2.7.13.3"/>
    </reaction>
</comment>
<protein>
    <recommendedName>
        <fullName evidence="2">histidine kinase</fullName>
        <ecNumber evidence="2">2.7.13.3</ecNumber>
    </recommendedName>
</protein>
<evidence type="ECO:0000256" key="4">
    <source>
        <dbReference type="ARBA" id="ARBA00022679"/>
    </source>
</evidence>
<dbReference type="EC" id="2.7.13.3" evidence="2"/>
<evidence type="ECO:0000256" key="5">
    <source>
        <dbReference type="ARBA" id="ARBA00022692"/>
    </source>
</evidence>
<dbReference type="SUPFAM" id="SSF55874">
    <property type="entry name" value="ATPase domain of HSP90 chaperone/DNA topoisomerase II/histidine kinase"/>
    <property type="match status" value="1"/>
</dbReference>
<reference evidence="10" key="2">
    <citation type="submission" date="2021-04" db="EMBL/GenBank/DDBJ databases">
        <authorList>
            <person name="Gilroy R."/>
        </authorList>
    </citation>
    <scope>NUCLEOTIDE SEQUENCE</scope>
    <source>
        <strain evidence="10">ChiHjej12B11-24981</strain>
    </source>
</reference>
<comment type="caution">
    <text evidence="10">The sequence shown here is derived from an EMBL/GenBank/DDBJ whole genome shotgun (WGS) entry which is preliminary data.</text>
</comment>
<feature type="domain" description="Histidine kinase" evidence="9">
    <location>
        <begin position="143"/>
        <end position="343"/>
    </location>
</feature>
<reference evidence="10" key="1">
    <citation type="journal article" date="2021" name="PeerJ">
        <title>Extensive microbial diversity within the chicken gut microbiome revealed by metagenomics and culture.</title>
        <authorList>
            <person name="Gilroy R."/>
            <person name="Ravi A."/>
            <person name="Getino M."/>
            <person name="Pursley I."/>
            <person name="Horton D.L."/>
            <person name="Alikhan N.F."/>
            <person name="Baker D."/>
            <person name="Gharbi K."/>
            <person name="Hall N."/>
            <person name="Watson M."/>
            <person name="Adriaenssens E.M."/>
            <person name="Foster-Nyarko E."/>
            <person name="Jarju S."/>
            <person name="Secka A."/>
            <person name="Antonio M."/>
            <person name="Oren A."/>
            <person name="Chaudhuri R.R."/>
            <person name="La Ragione R."/>
            <person name="Hildebrand F."/>
            <person name="Pallen M.J."/>
        </authorList>
    </citation>
    <scope>NUCLEOTIDE SEQUENCE</scope>
    <source>
        <strain evidence="10">ChiHjej12B11-24981</strain>
    </source>
</reference>
<dbReference type="SUPFAM" id="SSF47384">
    <property type="entry name" value="Homodimeric domain of signal transducing histidine kinase"/>
    <property type="match status" value="1"/>
</dbReference>
<dbReference type="GO" id="GO:0000155">
    <property type="term" value="F:phosphorelay sensor kinase activity"/>
    <property type="evidence" value="ECO:0007669"/>
    <property type="project" value="InterPro"/>
</dbReference>
<evidence type="ECO:0000313" key="11">
    <source>
        <dbReference type="Proteomes" id="UP000824023"/>
    </source>
</evidence>
<dbReference type="InterPro" id="IPR036097">
    <property type="entry name" value="HisK_dim/P_sf"/>
</dbReference>
<evidence type="ECO:0000256" key="7">
    <source>
        <dbReference type="ARBA" id="ARBA00022989"/>
    </source>
</evidence>
<sequence>MLTQFAACIAVLLLLATPLFYFLTKHYYAEDMIDIIEAVGQGQPIPALDLEEDIMHGIMIQFGVITVVLAVAIVLTVRFISRRLWKPFDETLLRIEGFRLEDGKLPALPESNVEEFARLNRTLTALMEGSLASYRTQKEFTENASHELQTPLAVFQSKLDLLLQQPDLTRQQAELMQSLYETSNRLSRLNRNLLLLAKIDNRQYGQMEDINLTRFLEEQASYLQSITGDIFFYEEFTNSDLTVRANRTLLESLVNNLMVNAVRYNRTGGEIYLTVSGRKLTISNTSDEPALDGRQVFNRFYRPSEKVKGNGLGLAIVRAICEYHGWAVGYRYEEDMHSFTVTF</sequence>
<evidence type="ECO:0000259" key="9">
    <source>
        <dbReference type="PROSITE" id="PS50109"/>
    </source>
</evidence>
<dbReference type="InterPro" id="IPR003594">
    <property type="entry name" value="HATPase_dom"/>
</dbReference>
<dbReference type="InterPro" id="IPR005467">
    <property type="entry name" value="His_kinase_dom"/>
</dbReference>
<dbReference type="InterPro" id="IPR050428">
    <property type="entry name" value="TCS_sensor_his_kinase"/>
</dbReference>
<dbReference type="PANTHER" id="PTHR45436">
    <property type="entry name" value="SENSOR HISTIDINE KINASE YKOH"/>
    <property type="match status" value="1"/>
</dbReference>
<feature type="transmembrane region" description="Helical" evidence="8">
    <location>
        <begin position="58"/>
        <end position="80"/>
    </location>
</feature>
<dbReference type="InterPro" id="IPR036890">
    <property type="entry name" value="HATPase_C_sf"/>
</dbReference>
<dbReference type="Pfam" id="PF00512">
    <property type="entry name" value="HisKA"/>
    <property type="match status" value="1"/>
</dbReference>
<keyword evidence="7 8" id="KW-1133">Transmembrane helix</keyword>
<dbReference type="PANTHER" id="PTHR45436:SF5">
    <property type="entry name" value="SENSOR HISTIDINE KINASE TRCS"/>
    <property type="match status" value="1"/>
</dbReference>
<evidence type="ECO:0000256" key="1">
    <source>
        <dbReference type="ARBA" id="ARBA00000085"/>
    </source>
</evidence>
<dbReference type="Pfam" id="PF02518">
    <property type="entry name" value="HATPase_c"/>
    <property type="match status" value="1"/>
</dbReference>
<evidence type="ECO:0000256" key="8">
    <source>
        <dbReference type="SAM" id="Phobius"/>
    </source>
</evidence>
<keyword evidence="5 8" id="KW-0812">Transmembrane</keyword>
<evidence type="ECO:0000256" key="3">
    <source>
        <dbReference type="ARBA" id="ARBA00022553"/>
    </source>
</evidence>
<gene>
    <name evidence="10" type="ORF">H9819_08515</name>
</gene>
<evidence type="ECO:0000256" key="2">
    <source>
        <dbReference type="ARBA" id="ARBA00012438"/>
    </source>
</evidence>
<dbReference type="SMART" id="SM00387">
    <property type="entry name" value="HATPase_c"/>
    <property type="match status" value="1"/>
</dbReference>
<proteinExistence type="predicted"/>